<proteinExistence type="predicted"/>
<reference evidence="1 2" key="1">
    <citation type="submission" date="2020-08" db="EMBL/GenBank/DDBJ databases">
        <title>Putative novel bacterial strains isolated from necrotic wheat leaf tissues caused by Xanthomonas translucens.</title>
        <authorList>
            <person name="Tambong J.T."/>
        </authorList>
    </citation>
    <scope>NUCLEOTIDE SEQUENCE [LARGE SCALE GENOMIC DNA]</scope>
    <source>
        <strain evidence="1 2">DOAB 1069</strain>
    </source>
</reference>
<evidence type="ECO:0000313" key="1">
    <source>
        <dbReference type="EMBL" id="MBC3949602.1"/>
    </source>
</evidence>
<comment type="caution">
    <text evidence="1">The sequence shown here is derived from an EMBL/GenBank/DDBJ whole genome shotgun (WGS) entry which is preliminary data.</text>
</comment>
<name>A0ABR7AXF8_9PSED</name>
<keyword evidence="2" id="KW-1185">Reference proteome</keyword>
<gene>
    <name evidence="1" type="ORF">H8S59_07470</name>
</gene>
<dbReference type="RefSeq" id="WP_187520997.1">
    <property type="nucleotide sequence ID" value="NZ_JACONW010000023.1"/>
</dbReference>
<accession>A0ABR7AXF8</accession>
<sequence>MAIGTILLSNIGAHFISLGRQMPIKPAQRDNACNVNGVLIMNGDDKNTLSRHLGGAQVAYVWGIMPLNSDVLHIVSETV</sequence>
<organism evidence="1 2">
    <name type="scientific">Pseudomonas folii</name>
    <dbReference type="NCBI Taxonomy" id="2762593"/>
    <lineage>
        <taxon>Bacteria</taxon>
        <taxon>Pseudomonadati</taxon>
        <taxon>Pseudomonadota</taxon>
        <taxon>Gammaproteobacteria</taxon>
        <taxon>Pseudomonadales</taxon>
        <taxon>Pseudomonadaceae</taxon>
        <taxon>Pseudomonas</taxon>
    </lineage>
</organism>
<dbReference type="EMBL" id="JACONW010000023">
    <property type="protein sequence ID" value="MBC3949602.1"/>
    <property type="molecule type" value="Genomic_DNA"/>
</dbReference>
<evidence type="ECO:0000313" key="2">
    <source>
        <dbReference type="Proteomes" id="UP000651852"/>
    </source>
</evidence>
<dbReference type="Proteomes" id="UP000651852">
    <property type="component" value="Unassembled WGS sequence"/>
</dbReference>
<protein>
    <submittedName>
        <fullName evidence="1">Uncharacterized protein</fullName>
    </submittedName>
</protein>